<dbReference type="SUPFAM" id="SSF51126">
    <property type="entry name" value="Pectin lyase-like"/>
    <property type="match status" value="1"/>
</dbReference>
<dbReference type="InterPro" id="IPR008638">
    <property type="entry name" value="FhaB/CdiA-like_TPS"/>
</dbReference>
<feature type="compositionally biased region" description="Polar residues" evidence="1">
    <location>
        <begin position="417"/>
        <end position="434"/>
    </location>
</feature>
<name>A0A318HXA8_BURPY</name>
<dbReference type="Pfam" id="PF05860">
    <property type="entry name" value="TPS"/>
    <property type="match status" value="1"/>
</dbReference>
<evidence type="ECO:0000259" key="2">
    <source>
        <dbReference type="SMART" id="SM00912"/>
    </source>
</evidence>
<organism evidence="3 4">
    <name type="scientific">Burkholderia pyrrocinia</name>
    <name type="common">Pseudomonas pyrrocinia</name>
    <dbReference type="NCBI Taxonomy" id="60550"/>
    <lineage>
        <taxon>Bacteria</taxon>
        <taxon>Pseudomonadati</taxon>
        <taxon>Pseudomonadota</taxon>
        <taxon>Betaproteobacteria</taxon>
        <taxon>Burkholderiales</taxon>
        <taxon>Burkholderiaceae</taxon>
        <taxon>Burkholderia</taxon>
        <taxon>Burkholderia cepacia complex</taxon>
    </lineage>
</organism>
<sequence length="468" mass="47032">MSTKYAVRIQASRLKPLAALIPLLIAVGHAGAVGVGQIAAGSGTISSNVATTGSNGATTINQQSNRLVVNWSNFDVATGERVQINQPNAQSAILNRVNSASRTQIDGALSANGRIFVVNPNGIVVGKTGTINANGVVLSTLDVPDSFFIKSEGGSGPTLLPFRKVAGAANAAVVNEGTINAGVAGVNLFGSQVINGATGKISAKGDRTVTAGALTSVNMVASDMVEAYQTDSTGGLVAYIPFGNLNAIAVDGLVANDGAIEVDAGNVDLNIYGGRSTLSEALRNTGSIKASSVDAEFPGVPGLHTIGGNVSLRSRGVGTHVGGSISGKNVTIATQNNTVVDGTLDAVANLDVAAVSVNKDATLVVSDNGRLDSGGYLSLVGDNVMMNGRATSGTAVRVVGYGRADVREGGLNAPNWTIDNGGKVTTGTGQNGLSSDPVAQGYSSTGDGYYGNKRPATPQIPTVAGLNQ</sequence>
<dbReference type="Proteomes" id="UP000247755">
    <property type="component" value="Unassembled WGS sequence"/>
</dbReference>
<protein>
    <submittedName>
        <fullName evidence="3">Filamentous hemagglutinin family protein</fullName>
    </submittedName>
</protein>
<dbReference type="Gene3D" id="2.160.20.10">
    <property type="entry name" value="Single-stranded right-handed beta-helix, Pectin lyase-like"/>
    <property type="match status" value="1"/>
</dbReference>
<dbReference type="PANTHER" id="PTHR12338">
    <property type="entry name" value="AUTOTRANSPORTER"/>
    <property type="match status" value="1"/>
</dbReference>
<reference evidence="3 4" key="1">
    <citation type="submission" date="2018-05" db="EMBL/GenBank/DDBJ databases">
        <title>Comparative genomics of bacterial root endophytes of switchgrass collected from native prairies over two seasons.</title>
        <authorList>
            <person name="Tang Y."/>
        </authorList>
    </citation>
    <scope>NUCLEOTIDE SEQUENCE [LARGE SCALE GENOMIC DNA]</scope>
    <source>
        <strain evidence="3 4">NFIX32</strain>
    </source>
</reference>
<dbReference type="NCBIfam" id="TIGR01901">
    <property type="entry name" value="adhes_NPXG"/>
    <property type="match status" value="1"/>
</dbReference>
<dbReference type="PANTHER" id="PTHR12338:SF5">
    <property type="entry name" value="ANTIGEN 43-RELATED"/>
    <property type="match status" value="1"/>
</dbReference>
<evidence type="ECO:0000256" key="1">
    <source>
        <dbReference type="SAM" id="MobiDB-lite"/>
    </source>
</evidence>
<dbReference type="InterPro" id="IPR012334">
    <property type="entry name" value="Pectin_lyas_fold"/>
</dbReference>
<dbReference type="InterPro" id="IPR050909">
    <property type="entry name" value="Bact_Autotransporter_VF"/>
</dbReference>
<accession>A0A318HXA8</accession>
<evidence type="ECO:0000313" key="3">
    <source>
        <dbReference type="EMBL" id="PXX21696.1"/>
    </source>
</evidence>
<dbReference type="RefSeq" id="WP_072445319.1">
    <property type="nucleotide sequence ID" value="NZ_QJJY01000046.1"/>
</dbReference>
<dbReference type="AlphaFoldDB" id="A0A318HXA8"/>
<proteinExistence type="predicted"/>
<feature type="domain" description="Filamentous haemagglutinin FhaB/tRNA nuclease CdiA-like TPS" evidence="2">
    <location>
        <begin position="30"/>
        <end position="147"/>
    </location>
</feature>
<comment type="caution">
    <text evidence="3">The sequence shown here is derived from an EMBL/GenBank/DDBJ whole genome shotgun (WGS) entry which is preliminary data.</text>
</comment>
<feature type="region of interest" description="Disordered" evidence="1">
    <location>
        <begin position="417"/>
        <end position="468"/>
    </location>
</feature>
<dbReference type="InterPro" id="IPR011050">
    <property type="entry name" value="Pectin_lyase_fold/virulence"/>
</dbReference>
<dbReference type="SMART" id="SM00912">
    <property type="entry name" value="Haemagg_act"/>
    <property type="match status" value="1"/>
</dbReference>
<dbReference type="EMBL" id="QJJY01000046">
    <property type="protein sequence ID" value="PXX21696.1"/>
    <property type="molecule type" value="Genomic_DNA"/>
</dbReference>
<evidence type="ECO:0000313" key="4">
    <source>
        <dbReference type="Proteomes" id="UP000247755"/>
    </source>
</evidence>
<gene>
    <name evidence="3" type="ORF">NA66_104614</name>
</gene>